<accession>A0AAV1G403</accession>
<protein>
    <submittedName>
        <fullName evidence="2">Uncharacterized protein</fullName>
    </submittedName>
</protein>
<evidence type="ECO:0000256" key="1">
    <source>
        <dbReference type="SAM" id="MobiDB-lite"/>
    </source>
</evidence>
<evidence type="ECO:0000313" key="3">
    <source>
        <dbReference type="Proteomes" id="UP001178508"/>
    </source>
</evidence>
<gene>
    <name evidence="2" type="ORF">XNOV1_A015114</name>
</gene>
<dbReference type="AlphaFoldDB" id="A0AAV1G403"/>
<reference evidence="2" key="1">
    <citation type="submission" date="2023-08" db="EMBL/GenBank/DDBJ databases">
        <authorList>
            <person name="Alioto T."/>
            <person name="Alioto T."/>
            <person name="Gomez Garrido J."/>
        </authorList>
    </citation>
    <scope>NUCLEOTIDE SEQUENCE</scope>
</reference>
<keyword evidence="3" id="KW-1185">Reference proteome</keyword>
<proteinExistence type="predicted"/>
<feature type="region of interest" description="Disordered" evidence="1">
    <location>
        <begin position="1"/>
        <end position="24"/>
    </location>
</feature>
<organism evidence="2 3">
    <name type="scientific">Xyrichtys novacula</name>
    <name type="common">Pearly razorfish</name>
    <name type="synonym">Hemipteronotus novacula</name>
    <dbReference type="NCBI Taxonomy" id="13765"/>
    <lineage>
        <taxon>Eukaryota</taxon>
        <taxon>Metazoa</taxon>
        <taxon>Chordata</taxon>
        <taxon>Craniata</taxon>
        <taxon>Vertebrata</taxon>
        <taxon>Euteleostomi</taxon>
        <taxon>Actinopterygii</taxon>
        <taxon>Neopterygii</taxon>
        <taxon>Teleostei</taxon>
        <taxon>Neoteleostei</taxon>
        <taxon>Acanthomorphata</taxon>
        <taxon>Eupercaria</taxon>
        <taxon>Labriformes</taxon>
        <taxon>Labridae</taxon>
        <taxon>Xyrichtys</taxon>
    </lineage>
</organism>
<name>A0AAV1G403_XYRNO</name>
<sequence length="83" mass="8818">MEDPGTRPPESPAAGPIAPSPTPTSPDLHCIWVWSAMETRSAQLEAAASWASPPFLCLGLVPRFSSLVASRSNIPQSEPLPRP</sequence>
<evidence type="ECO:0000313" key="2">
    <source>
        <dbReference type="EMBL" id="CAJ1067724.1"/>
    </source>
</evidence>
<dbReference type="EMBL" id="OY660874">
    <property type="protein sequence ID" value="CAJ1067724.1"/>
    <property type="molecule type" value="Genomic_DNA"/>
</dbReference>
<feature type="compositionally biased region" description="Pro residues" evidence="1">
    <location>
        <begin position="1"/>
        <end position="11"/>
    </location>
</feature>
<dbReference type="Proteomes" id="UP001178508">
    <property type="component" value="Chromosome 11"/>
</dbReference>